<dbReference type="Gene3D" id="1.25.40.10">
    <property type="entry name" value="Tetratricopeptide repeat domain"/>
    <property type="match status" value="2"/>
</dbReference>
<dbReference type="InterPro" id="IPR018247">
    <property type="entry name" value="EF_Hand_1_Ca_BS"/>
</dbReference>
<reference evidence="4" key="1">
    <citation type="submission" date="2021-02" db="EMBL/GenBank/DDBJ databases">
        <authorList>
            <person name="Dougan E. K."/>
            <person name="Rhodes N."/>
            <person name="Thang M."/>
            <person name="Chan C."/>
        </authorList>
    </citation>
    <scope>NUCLEOTIDE SEQUENCE</scope>
</reference>
<sequence>VCFPQLLRVHYGPPCAAALCGRPCVADMLLSSPASSPSLPSRAARRRARLKRTAVLWSHVATHDLLGFLHGSAINSLLTSLSPSPCYGDSMLAPGSTPWNVEAASFVPGPALHPSEAAHSHTNARPSSPPAGRAYWVWTSPSTGALKLLHPASSEGEELSPEDTFTRPERALQRIFGEAFEPPASSAGASMTQEFHDPFVNETVASHDGFGAAIPLPDSPLRQLDEPLWAWTPPSTGALLHQHPETSEEEEEFCPEDTSTHPERALQRIIGEAFSDLLSEEDIYGLLQPLFRPFGDGDGLLSVQEIEDALLTIGICPVPQCWQIIMDEMDVDRSGNIDYTEFLAATIEARRFRVEEVLCSVFDVCDPNGEGKINMNDFKSIFEQNGLPSLLGSRTSQAIMKVVMKEVVLEAIEFFDLVRLALTGLDSAPEHSSPTDPDSPASFACRRASHKTVTAMLGISDPDGYGGFYLQSTPSLASRRTNPGDLVVHSFDLPHGVHLSVHVLSGIRYSLLLFAKPSKRSVREGTTPWYSTLATLGDPDALYNKAGDYWRGRNGRAPDPLKAIQLFKQSAEAGHDFAQTSFYIACRDSAQEAEAAALRKKVRGVIRSRSPKLGAFVFHTHANRKKSGKEAIVEQFSVSDLRKALSEAGEADPTGPGTEGNPASALILRAMRNCSSISAAYFLNQAAAAGQARAQKILGDALLRGEHIEKDKIWASRWMRMAAESLEVEGAYTFGEMLWHGAGVAKDRQEAVRWFKRSAKAGWPRAQRRIGKLFLKGTLVPKDAKKGKLWLSRAARAGLDVDVEEEEEEEEEASCRK</sequence>
<keyword evidence="1" id="KW-0106">Calcium</keyword>
<dbReference type="Gene3D" id="1.10.238.10">
    <property type="entry name" value="EF-hand"/>
    <property type="match status" value="1"/>
</dbReference>
<organism evidence="4 5">
    <name type="scientific">Polarella glacialis</name>
    <name type="common">Dinoflagellate</name>
    <dbReference type="NCBI Taxonomy" id="89957"/>
    <lineage>
        <taxon>Eukaryota</taxon>
        <taxon>Sar</taxon>
        <taxon>Alveolata</taxon>
        <taxon>Dinophyceae</taxon>
        <taxon>Suessiales</taxon>
        <taxon>Suessiaceae</taxon>
        <taxon>Polarella</taxon>
    </lineage>
</organism>
<evidence type="ECO:0000256" key="1">
    <source>
        <dbReference type="ARBA" id="ARBA00022837"/>
    </source>
</evidence>
<dbReference type="Proteomes" id="UP000626109">
    <property type="component" value="Unassembled WGS sequence"/>
</dbReference>
<evidence type="ECO:0000313" key="4">
    <source>
        <dbReference type="EMBL" id="CAE8650799.1"/>
    </source>
</evidence>
<evidence type="ECO:0000313" key="5">
    <source>
        <dbReference type="Proteomes" id="UP000626109"/>
    </source>
</evidence>
<dbReference type="InterPro" id="IPR011990">
    <property type="entry name" value="TPR-like_helical_dom_sf"/>
</dbReference>
<dbReference type="InterPro" id="IPR002048">
    <property type="entry name" value="EF_hand_dom"/>
</dbReference>
<dbReference type="Pfam" id="PF08238">
    <property type="entry name" value="Sel1"/>
    <property type="match status" value="4"/>
</dbReference>
<accession>A0A813II79</accession>
<dbReference type="PANTHER" id="PTHR11102">
    <property type="entry name" value="SEL-1-LIKE PROTEIN"/>
    <property type="match status" value="1"/>
</dbReference>
<dbReference type="SUPFAM" id="SSF81901">
    <property type="entry name" value="HCP-like"/>
    <property type="match status" value="2"/>
</dbReference>
<feature type="non-terminal residue" evidence="4">
    <location>
        <position position="817"/>
    </location>
</feature>
<dbReference type="CDD" id="cd00051">
    <property type="entry name" value="EFh"/>
    <property type="match status" value="1"/>
</dbReference>
<dbReference type="InterPro" id="IPR011992">
    <property type="entry name" value="EF-hand-dom_pair"/>
</dbReference>
<dbReference type="PROSITE" id="PS00018">
    <property type="entry name" value="EF_HAND_1"/>
    <property type="match status" value="2"/>
</dbReference>
<comment type="similarity">
    <text evidence="2">Belongs to the sel-1 family.</text>
</comment>
<protein>
    <recommendedName>
        <fullName evidence="3">EF-hand domain-containing protein</fullName>
    </recommendedName>
</protein>
<dbReference type="SUPFAM" id="SSF47473">
    <property type="entry name" value="EF-hand"/>
    <property type="match status" value="1"/>
</dbReference>
<dbReference type="InterPro" id="IPR050767">
    <property type="entry name" value="Sel1_AlgK"/>
</dbReference>
<dbReference type="PROSITE" id="PS50222">
    <property type="entry name" value="EF_HAND_2"/>
    <property type="match status" value="2"/>
</dbReference>
<dbReference type="EMBL" id="CAJNNW010009234">
    <property type="protein sequence ID" value="CAE8650799.1"/>
    <property type="molecule type" value="Genomic_DNA"/>
</dbReference>
<dbReference type="PANTHER" id="PTHR11102:SF160">
    <property type="entry name" value="ERAD-ASSOCIATED E3 UBIQUITIN-PROTEIN LIGASE COMPONENT HRD3"/>
    <property type="match status" value="1"/>
</dbReference>
<dbReference type="GO" id="GO:0005509">
    <property type="term" value="F:calcium ion binding"/>
    <property type="evidence" value="ECO:0007669"/>
    <property type="project" value="InterPro"/>
</dbReference>
<feature type="domain" description="EF-hand" evidence="3">
    <location>
        <begin position="353"/>
        <end position="388"/>
    </location>
</feature>
<evidence type="ECO:0000259" key="3">
    <source>
        <dbReference type="PROSITE" id="PS50222"/>
    </source>
</evidence>
<feature type="domain" description="EF-hand" evidence="3">
    <location>
        <begin position="317"/>
        <end position="352"/>
    </location>
</feature>
<name>A0A813II79_POLGL</name>
<dbReference type="InterPro" id="IPR006597">
    <property type="entry name" value="Sel1-like"/>
</dbReference>
<comment type="caution">
    <text evidence="4">The sequence shown here is derived from an EMBL/GenBank/DDBJ whole genome shotgun (WGS) entry which is preliminary data.</text>
</comment>
<dbReference type="SMART" id="SM00671">
    <property type="entry name" value="SEL1"/>
    <property type="match status" value="4"/>
</dbReference>
<evidence type="ECO:0000256" key="2">
    <source>
        <dbReference type="ARBA" id="ARBA00038101"/>
    </source>
</evidence>
<proteinExistence type="inferred from homology"/>
<dbReference type="AlphaFoldDB" id="A0A813II79"/>
<gene>
    <name evidence="4" type="ORF">PGLA2088_LOCUS8591</name>
</gene>